<feature type="chain" id="PRO_5042227896" evidence="1">
    <location>
        <begin position="26"/>
        <end position="196"/>
    </location>
</feature>
<dbReference type="AlphaFoldDB" id="A0AAD4R9C9"/>
<dbReference type="Proteomes" id="UP001201812">
    <property type="component" value="Unassembled WGS sequence"/>
</dbReference>
<sequence>MVKINQKALLLFCISAVFLINGANGAVGKQKTINKIKAYLSTFITDSQLNKICDTISLDNFNGVDVGTMANNAINIVMNSLTLTQMMQGLKIIGALTTDFGSLDNAKAALAPVMDVAMNNLGPIFNQIQTKVKAMKAQGKGQTAAFQQQYKMLNAFLTQQRVQTILTRVKASLPASQWSLIVKDLGGAIFFSKYSL</sequence>
<name>A0AAD4R9C9_9BILA</name>
<feature type="signal peptide" evidence="1">
    <location>
        <begin position="1"/>
        <end position="25"/>
    </location>
</feature>
<evidence type="ECO:0000313" key="3">
    <source>
        <dbReference type="Proteomes" id="UP001201812"/>
    </source>
</evidence>
<protein>
    <submittedName>
        <fullName evidence="2">Uncharacterized protein</fullName>
    </submittedName>
</protein>
<proteinExistence type="predicted"/>
<gene>
    <name evidence="2" type="ORF">DdX_02692</name>
</gene>
<comment type="caution">
    <text evidence="2">The sequence shown here is derived from an EMBL/GenBank/DDBJ whole genome shotgun (WGS) entry which is preliminary data.</text>
</comment>
<dbReference type="EMBL" id="JAKKPZ010000002">
    <property type="protein sequence ID" value="KAI1726000.1"/>
    <property type="molecule type" value="Genomic_DNA"/>
</dbReference>
<reference evidence="2" key="1">
    <citation type="submission" date="2022-01" db="EMBL/GenBank/DDBJ databases">
        <title>Genome Sequence Resource for Two Populations of Ditylenchus destructor, the Migratory Endoparasitic Phytonematode.</title>
        <authorList>
            <person name="Zhang H."/>
            <person name="Lin R."/>
            <person name="Xie B."/>
        </authorList>
    </citation>
    <scope>NUCLEOTIDE SEQUENCE</scope>
    <source>
        <strain evidence="2">BazhouSP</strain>
    </source>
</reference>
<keyword evidence="3" id="KW-1185">Reference proteome</keyword>
<organism evidence="2 3">
    <name type="scientific">Ditylenchus destructor</name>
    <dbReference type="NCBI Taxonomy" id="166010"/>
    <lineage>
        <taxon>Eukaryota</taxon>
        <taxon>Metazoa</taxon>
        <taxon>Ecdysozoa</taxon>
        <taxon>Nematoda</taxon>
        <taxon>Chromadorea</taxon>
        <taxon>Rhabditida</taxon>
        <taxon>Tylenchina</taxon>
        <taxon>Tylenchomorpha</taxon>
        <taxon>Sphaerularioidea</taxon>
        <taxon>Anguinidae</taxon>
        <taxon>Anguininae</taxon>
        <taxon>Ditylenchus</taxon>
    </lineage>
</organism>
<evidence type="ECO:0000313" key="2">
    <source>
        <dbReference type="EMBL" id="KAI1726000.1"/>
    </source>
</evidence>
<keyword evidence="1" id="KW-0732">Signal</keyword>
<evidence type="ECO:0000256" key="1">
    <source>
        <dbReference type="SAM" id="SignalP"/>
    </source>
</evidence>
<accession>A0AAD4R9C9</accession>